<name>A0A2H3BQ40_9AGAR</name>
<feature type="signal peptide" evidence="1">
    <location>
        <begin position="1"/>
        <end position="30"/>
    </location>
</feature>
<keyword evidence="3" id="KW-1185">Reference proteome</keyword>
<evidence type="ECO:0008006" key="4">
    <source>
        <dbReference type="Google" id="ProtNLM"/>
    </source>
</evidence>
<protein>
    <recommendedName>
        <fullName evidence="4">Secreted protein</fullName>
    </recommendedName>
</protein>
<keyword evidence="1" id="KW-0732">Signal</keyword>
<evidence type="ECO:0000313" key="3">
    <source>
        <dbReference type="Proteomes" id="UP000218334"/>
    </source>
</evidence>
<dbReference type="EMBL" id="KZ293433">
    <property type="protein sequence ID" value="PBK68158.1"/>
    <property type="molecule type" value="Genomic_DNA"/>
</dbReference>
<sequence length="74" mass="8563">MCIPGMFVPYFPLKHSLFFVLSFTTGWGSSRQVGVSCLLKASCHGNHRPVLPHRRRSDIWSFYEGYLEAQNNWT</sequence>
<evidence type="ECO:0000256" key="1">
    <source>
        <dbReference type="SAM" id="SignalP"/>
    </source>
</evidence>
<feature type="chain" id="PRO_5013816706" description="Secreted protein" evidence="1">
    <location>
        <begin position="31"/>
        <end position="74"/>
    </location>
</feature>
<evidence type="ECO:0000313" key="2">
    <source>
        <dbReference type="EMBL" id="PBK68158.1"/>
    </source>
</evidence>
<dbReference type="Proteomes" id="UP000218334">
    <property type="component" value="Unassembled WGS sequence"/>
</dbReference>
<organism evidence="2 3">
    <name type="scientific">Armillaria solidipes</name>
    <dbReference type="NCBI Taxonomy" id="1076256"/>
    <lineage>
        <taxon>Eukaryota</taxon>
        <taxon>Fungi</taxon>
        <taxon>Dikarya</taxon>
        <taxon>Basidiomycota</taxon>
        <taxon>Agaricomycotina</taxon>
        <taxon>Agaricomycetes</taxon>
        <taxon>Agaricomycetidae</taxon>
        <taxon>Agaricales</taxon>
        <taxon>Marasmiineae</taxon>
        <taxon>Physalacriaceae</taxon>
        <taxon>Armillaria</taxon>
    </lineage>
</organism>
<gene>
    <name evidence="2" type="ORF">ARMSODRAFT_209003</name>
</gene>
<proteinExistence type="predicted"/>
<accession>A0A2H3BQ40</accession>
<reference evidence="3" key="1">
    <citation type="journal article" date="2017" name="Nat. Ecol. Evol.">
        <title>Genome expansion and lineage-specific genetic innovations in the forest pathogenic fungi Armillaria.</title>
        <authorList>
            <person name="Sipos G."/>
            <person name="Prasanna A.N."/>
            <person name="Walter M.C."/>
            <person name="O'Connor E."/>
            <person name="Balint B."/>
            <person name="Krizsan K."/>
            <person name="Kiss B."/>
            <person name="Hess J."/>
            <person name="Varga T."/>
            <person name="Slot J."/>
            <person name="Riley R."/>
            <person name="Boka B."/>
            <person name="Rigling D."/>
            <person name="Barry K."/>
            <person name="Lee J."/>
            <person name="Mihaltcheva S."/>
            <person name="LaButti K."/>
            <person name="Lipzen A."/>
            <person name="Waldron R."/>
            <person name="Moloney N.M."/>
            <person name="Sperisen C."/>
            <person name="Kredics L."/>
            <person name="Vagvoelgyi C."/>
            <person name="Patrignani A."/>
            <person name="Fitzpatrick D."/>
            <person name="Nagy I."/>
            <person name="Doyle S."/>
            <person name="Anderson J.B."/>
            <person name="Grigoriev I.V."/>
            <person name="Gueldener U."/>
            <person name="Muensterkoetter M."/>
            <person name="Nagy L.G."/>
        </authorList>
    </citation>
    <scope>NUCLEOTIDE SEQUENCE [LARGE SCALE GENOMIC DNA]</scope>
    <source>
        <strain evidence="3">28-4</strain>
    </source>
</reference>
<dbReference type="AlphaFoldDB" id="A0A2H3BQ40"/>